<accession>A0ACB7H803</accession>
<name>A0ACB7H803_MANES</name>
<evidence type="ECO:0000313" key="1">
    <source>
        <dbReference type="EMBL" id="KAG8648375.1"/>
    </source>
</evidence>
<organism evidence="1 2">
    <name type="scientific">Manihot esculenta</name>
    <name type="common">Cassava</name>
    <name type="synonym">Jatropha manihot</name>
    <dbReference type="NCBI Taxonomy" id="3983"/>
    <lineage>
        <taxon>Eukaryota</taxon>
        <taxon>Viridiplantae</taxon>
        <taxon>Streptophyta</taxon>
        <taxon>Embryophyta</taxon>
        <taxon>Tracheophyta</taxon>
        <taxon>Spermatophyta</taxon>
        <taxon>Magnoliopsida</taxon>
        <taxon>eudicotyledons</taxon>
        <taxon>Gunneridae</taxon>
        <taxon>Pentapetalae</taxon>
        <taxon>rosids</taxon>
        <taxon>fabids</taxon>
        <taxon>Malpighiales</taxon>
        <taxon>Euphorbiaceae</taxon>
        <taxon>Crotonoideae</taxon>
        <taxon>Manihoteae</taxon>
        <taxon>Manihot</taxon>
    </lineage>
</organism>
<keyword evidence="2" id="KW-1185">Reference proteome</keyword>
<gene>
    <name evidence="1" type="ORF">MANES_09G186500v8</name>
</gene>
<evidence type="ECO:0000313" key="2">
    <source>
        <dbReference type="Proteomes" id="UP000091857"/>
    </source>
</evidence>
<comment type="caution">
    <text evidence="1">The sequence shown here is derived from an EMBL/GenBank/DDBJ whole genome shotgun (WGS) entry which is preliminary data.</text>
</comment>
<dbReference type="Proteomes" id="UP000091857">
    <property type="component" value="Chromosome 9"/>
</dbReference>
<reference evidence="2" key="1">
    <citation type="journal article" date="2016" name="Nat. Biotechnol.">
        <title>Sequencing wild and cultivated cassava and related species reveals extensive interspecific hybridization and genetic diversity.</title>
        <authorList>
            <person name="Bredeson J.V."/>
            <person name="Lyons J.B."/>
            <person name="Prochnik S.E."/>
            <person name="Wu G.A."/>
            <person name="Ha C.M."/>
            <person name="Edsinger-Gonzales E."/>
            <person name="Grimwood J."/>
            <person name="Schmutz J."/>
            <person name="Rabbi I.Y."/>
            <person name="Egesi C."/>
            <person name="Nauluvula P."/>
            <person name="Lebot V."/>
            <person name="Ndunguru J."/>
            <person name="Mkamilo G."/>
            <person name="Bart R.S."/>
            <person name="Setter T.L."/>
            <person name="Gleadow R.M."/>
            <person name="Kulakow P."/>
            <person name="Ferguson M.E."/>
            <person name="Rounsley S."/>
            <person name="Rokhsar D.S."/>
        </authorList>
    </citation>
    <scope>NUCLEOTIDE SEQUENCE [LARGE SCALE GENOMIC DNA]</scope>
    <source>
        <strain evidence="2">cv. AM560-2</strain>
    </source>
</reference>
<sequence>MGKDDENLKAEDVEEGEISDTASVEEISEEDFKKQDVNVAQESKPKDGRIWTMRDLYKYQMGGRYVSGLYNLAWAQAVQNKPLNELFVEVEPDEKSKRSPPPSFVPSINSICNSSKEDEKNKVDKVVIDDSGDEMDDKIVDVEKEEGELEEGEIDLDSEPGEKAAGEGKETMSNSDEMSVDGLQIESKEMNLEEKIKSIQEALERVTVIEAQKSFSTTCSKLRNTLESLRNVVPEFNIPTKDYLMQLALTAVRAVNSVFCSMNHKLREQNKDHFSSWLSLVNSYVPPLFSPEQVKEIEVMVCSLDSPGVLMSSISGEKEKETLIHSEVNKDNDVSAKSSVHNLITANKFPLFAESYVNNKPNISLEAPKTGVSAFKSRTVLAPLLDLHKDHDADSLPSPTREAPPPLPVQRLLTPKVVNDTEDSRMHPYETDALKAVSSYQQKFSHSSFAVNDRLPSPTPSEESGAADGDVDGEVSSSLTVGRFRLANPPIFSQTIPSAGLPRTESSSMQGVIPPKSAGSAGSGPALTVKAPAKSRDPRLRFVNSDANFSDQNQHALSMMNHALKMEPALGTRNLKKQKSVDDIIQDGPSLKKQRNTLENSGVIRDVKAMVGSGGWLEETDIVGPQTVNSNQLAENVESDSRRIDNGVACPSTVSGISSVNVSRNEQLQVTGTGVVAGAETAAVMGSSATSLPDLLKNIAVNPTMLINILKMGQQQRLAIEGQQKPVDPAKSTTHPTNTNSILGALPMVNIDPPQSTGILPRPAGTIQDEMVKIRMKPRDPRRVLHNNTLQRNGSLGSEQFKTNMTSTSTNQGTKDCQNVQKQEVQVEMKPPIQSLVPPDISLPFTKSLKNIADIVSVSNASTTQSPASQNVASQPVRSIMLNSDKPTGIGSAPGVAPVGPYSQNGWGDVEHLFEGYNDQQKAAIQRERARRIDEQKKMFAANKLCLVLDLDHTLLNSAKFVEVDPVHDEILRKKEEQDREKPQRHLFRFPHMGMWTKLRPGIWNFLEKASKLYELHLYTMGNKLYATEMAKVLDPTGLLFNGRVISRGDDGDPFDGDERVPKSKDLEGVLGMESAVVIIDDSVRVWPHNKLNLIVVERYIYFPCSRRQFGLPGPSLLEIDHDERPEDGTLACSLAVIERIHQNFFTHLSLDEADVRNILASLQRKILAGCRIVFSRVFPVGEANPHLHPLWQTAEQFGAVCTNQIDEQVTHVVANSLGTDKVNWALSTGRYVVYPGCECRVEASALLYRRANEQDFAIKP</sequence>
<proteinExistence type="predicted"/>
<dbReference type="EMBL" id="CM004395">
    <property type="protein sequence ID" value="KAG8648375.1"/>
    <property type="molecule type" value="Genomic_DNA"/>
</dbReference>
<protein>
    <submittedName>
        <fullName evidence="1">Uncharacterized protein</fullName>
    </submittedName>
</protein>